<evidence type="ECO:0000256" key="1">
    <source>
        <dbReference type="ARBA" id="ARBA00000142"/>
    </source>
</evidence>
<evidence type="ECO:0000313" key="7">
    <source>
        <dbReference type="EMBL" id="GAH04932.1"/>
    </source>
</evidence>
<dbReference type="InterPro" id="IPR003358">
    <property type="entry name" value="tRNA_(Gua-N-7)_MeTrfase_Trmb"/>
</dbReference>
<accession>X1CBN0</accession>
<proteinExistence type="inferred from homology"/>
<keyword evidence="5" id="KW-0949">S-adenosyl-L-methionine</keyword>
<dbReference type="Pfam" id="PF02390">
    <property type="entry name" value="Methyltransf_4"/>
    <property type="match status" value="1"/>
</dbReference>
<name>X1CBN0_9ZZZZ</name>
<dbReference type="PROSITE" id="PS51625">
    <property type="entry name" value="SAM_MT_TRMB"/>
    <property type="match status" value="1"/>
</dbReference>
<evidence type="ECO:0000256" key="2">
    <source>
        <dbReference type="ARBA" id="ARBA00011977"/>
    </source>
</evidence>
<evidence type="ECO:0000256" key="4">
    <source>
        <dbReference type="ARBA" id="ARBA00022679"/>
    </source>
</evidence>
<dbReference type="InterPro" id="IPR029063">
    <property type="entry name" value="SAM-dependent_MTases_sf"/>
</dbReference>
<dbReference type="SUPFAM" id="SSF53335">
    <property type="entry name" value="S-adenosyl-L-methionine-dependent methyltransferases"/>
    <property type="match status" value="1"/>
</dbReference>
<dbReference type="GO" id="GO:0008176">
    <property type="term" value="F:tRNA (guanine(46)-N7)-methyltransferase activity"/>
    <property type="evidence" value="ECO:0007669"/>
    <property type="project" value="UniProtKB-EC"/>
</dbReference>
<gene>
    <name evidence="7" type="ORF">S01H4_40328</name>
</gene>
<evidence type="ECO:0000256" key="5">
    <source>
        <dbReference type="ARBA" id="ARBA00022691"/>
    </source>
</evidence>
<comment type="caution">
    <text evidence="7">The sequence shown here is derived from an EMBL/GenBank/DDBJ whole genome shotgun (WGS) entry which is preliminary data.</text>
</comment>
<sequence>MMSAQTDKADDHTTRVFLDDWLHPMDLKDIFSTPQPLEVDIGCGKGRFLLARAAAYPHINFLGVDRMLRRIRKLDRKLVRGGYENARLLRADAYYATTYLLPPAAVRAYYIFFPDPWPKKRHHDHRLFNALYLDALYRTLEEQGIVHVATDHLPYFEQIHKVLTADARFKETEAFVPIDDERTDFELRFLGKTEIGRCSFVKA</sequence>
<keyword evidence="4" id="KW-0808">Transferase</keyword>
<comment type="catalytic activity">
    <reaction evidence="1">
        <text>guanosine(46) in tRNA + S-adenosyl-L-methionine = N(7)-methylguanosine(46) in tRNA + S-adenosyl-L-homocysteine</text>
        <dbReference type="Rhea" id="RHEA:42708"/>
        <dbReference type="Rhea" id="RHEA-COMP:10188"/>
        <dbReference type="Rhea" id="RHEA-COMP:10189"/>
        <dbReference type="ChEBI" id="CHEBI:57856"/>
        <dbReference type="ChEBI" id="CHEBI:59789"/>
        <dbReference type="ChEBI" id="CHEBI:74269"/>
        <dbReference type="ChEBI" id="CHEBI:74480"/>
        <dbReference type="EC" id="2.1.1.33"/>
    </reaction>
</comment>
<organism evidence="7">
    <name type="scientific">marine sediment metagenome</name>
    <dbReference type="NCBI Taxonomy" id="412755"/>
    <lineage>
        <taxon>unclassified sequences</taxon>
        <taxon>metagenomes</taxon>
        <taxon>ecological metagenomes</taxon>
    </lineage>
</organism>
<dbReference type="EC" id="2.1.1.33" evidence="2"/>
<dbReference type="AlphaFoldDB" id="X1CBN0"/>
<dbReference type="NCBIfam" id="TIGR00091">
    <property type="entry name" value="tRNA (guanosine(46)-N7)-methyltransferase TrmB"/>
    <property type="match status" value="1"/>
</dbReference>
<evidence type="ECO:0000256" key="3">
    <source>
        <dbReference type="ARBA" id="ARBA00022603"/>
    </source>
</evidence>
<dbReference type="PANTHER" id="PTHR23417">
    <property type="entry name" value="3-DEOXY-D-MANNO-OCTULOSONIC-ACID TRANSFERASE/TRNA GUANINE-N 7 - -METHYLTRANSFERASE"/>
    <property type="match status" value="1"/>
</dbReference>
<dbReference type="HAMAP" id="MF_01057">
    <property type="entry name" value="tRNA_methyltr_TrmB"/>
    <property type="match status" value="1"/>
</dbReference>
<dbReference type="PANTHER" id="PTHR23417:SF14">
    <property type="entry name" value="PENTACOTRIPEPTIDE-REPEAT REGION OF PRORP DOMAIN-CONTAINING PROTEIN"/>
    <property type="match status" value="1"/>
</dbReference>
<dbReference type="EMBL" id="BART01021949">
    <property type="protein sequence ID" value="GAH04932.1"/>
    <property type="molecule type" value="Genomic_DNA"/>
</dbReference>
<keyword evidence="6" id="KW-0819">tRNA processing</keyword>
<dbReference type="InterPro" id="IPR055361">
    <property type="entry name" value="tRNA_methyltr_TrmB_bact"/>
</dbReference>
<protein>
    <recommendedName>
        <fullName evidence="2">tRNA (guanine(46)-N(7))-methyltransferase</fullName>
        <ecNumber evidence="2">2.1.1.33</ecNumber>
    </recommendedName>
</protein>
<keyword evidence="3" id="KW-0489">Methyltransferase</keyword>
<dbReference type="GO" id="GO:0043527">
    <property type="term" value="C:tRNA methyltransferase complex"/>
    <property type="evidence" value="ECO:0007669"/>
    <property type="project" value="TreeGrafter"/>
</dbReference>
<evidence type="ECO:0000256" key="6">
    <source>
        <dbReference type="ARBA" id="ARBA00022694"/>
    </source>
</evidence>
<reference evidence="7" key="1">
    <citation type="journal article" date="2014" name="Front. Microbiol.">
        <title>High frequency of phylogenetically diverse reductive dehalogenase-homologous genes in deep subseafloor sedimentary metagenomes.</title>
        <authorList>
            <person name="Kawai M."/>
            <person name="Futagami T."/>
            <person name="Toyoda A."/>
            <person name="Takaki Y."/>
            <person name="Nishi S."/>
            <person name="Hori S."/>
            <person name="Arai W."/>
            <person name="Tsubouchi T."/>
            <person name="Morono Y."/>
            <person name="Uchiyama I."/>
            <person name="Ito T."/>
            <person name="Fujiyama A."/>
            <person name="Inagaki F."/>
            <person name="Takami H."/>
        </authorList>
    </citation>
    <scope>NUCLEOTIDE SEQUENCE</scope>
    <source>
        <strain evidence="7">Expedition CK06-06</strain>
    </source>
</reference>
<dbReference type="Gene3D" id="3.40.50.150">
    <property type="entry name" value="Vaccinia Virus protein VP39"/>
    <property type="match status" value="1"/>
</dbReference>
<dbReference type="CDD" id="cd02440">
    <property type="entry name" value="AdoMet_MTases"/>
    <property type="match status" value="1"/>
</dbReference>